<reference evidence="1" key="1">
    <citation type="submission" date="2009-01" db="EMBL/GenBank/DDBJ databases">
        <title>Complete sequence of chromosome Cyanothece sp. PCC 7425.</title>
        <authorList>
            <consortium name="US DOE Joint Genome Institute"/>
            <person name="Lucas S."/>
            <person name="Copeland A."/>
            <person name="Lapidus A."/>
            <person name="Glavina del Rio T."/>
            <person name="Dalin E."/>
            <person name="Tice H."/>
            <person name="Bruce D."/>
            <person name="Goodwin L."/>
            <person name="Pitluck S."/>
            <person name="Sims D."/>
            <person name="Meineke L."/>
            <person name="Brettin T."/>
            <person name="Detter J.C."/>
            <person name="Han C."/>
            <person name="Larimer F."/>
            <person name="Land M."/>
            <person name="Hauser L."/>
            <person name="Kyrpides N."/>
            <person name="Ovchinnikova G."/>
            <person name="Liberton M."/>
            <person name="Stoeckel J."/>
            <person name="Banerjee A."/>
            <person name="Singh A."/>
            <person name="Page L."/>
            <person name="Sato H."/>
            <person name="Zhao L."/>
            <person name="Sherman L."/>
            <person name="Pakrasi H."/>
            <person name="Richardson P."/>
        </authorList>
    </citation>
    <scope>NUCLEOTIDE SEQUENCE</scope>
    <source>
        <strain evidence="1">PCC 7425</strain>
    </source>
</reference>
<dbReference type="KEGG" id="cyn:Cyan7425_4207"/>
<proteinExistence type="predicted"/>
<dbReference type="OrthoDB" id="7054482at2"/>
<evidence type="ECO:0008006" key="2">
    <source>
        <dbReference type="Google" id="ProtNLM"/>
    </source>
</evidence>
<dbReference type="EMBL" id="CP001344">
    <property type="protein sequence ID" value="ACL46520.1"/>
    <property type="molecule type" value="Genomic_DNA"/>
</dbReference>
<dbReference type="STRING" id="395961.Cyan7425_4207"/>
<evidence type="ECO:0000313" key="1">
    <source>
        <dbReference type="EMBL" id="ACL46520.1"/>
    </source>
</evidence>
<protein>
    <recommendedName>
        <fullName evidence="2">CDP-glycerol:poly(Glycerophosphate) glycerophosphotransferase</fullName>
    </recommendedName>
</protein>
<name>B8HXH5_CYAP4</name>
<organism evidence="1">
    <name type="scientific">Cyanothece sp. (strain PCC 7425 / ATCC 29141)</name>
    <dbReference type="NCBI Taxonomy" id="395961"/>
    <lineage>
        <taxon>Bacteria</taxon>
        <taxon>Bacillati</taxon>
        <taxon>Cyanobacteriota</taxon>
        <taxon>Cyanophyceae</taxon>
        <taxon>Gomontiellales</taxon>
        <taxon>Cyanothecaceae</taxon>
        <taxon>Cyanothece</taxon>
    </lineage>
</organism>
<gene>
    <name evidence="1" type="ordered locus">Cyan7425_4207</name>
</gene>
<dbReference type="HOGENOM" id="CLU_735052_0_0_3"/>
<sequence>MNIFRRSFDQRSKILFFLQLPQDLDLFIPLIQEAQKSFALNFEVAVLDYAIRKSPRVTSLLKQHQIKFFRVAKAAVLAGLQPTLSRIRALVTASESTAPAHQAAHALTRRANQAGILTYTLQHGFDNIGLTYEDDVHPIEQIRFASQKVLIWGMLDSLHPNVTDETLHKCISVGSTKQLEKASLIELPKLNKPLIAVFENLHWHRYSASYRQRFLEDIEKVAQTFPLATFLIKPHHAGQWLTQRYKGKLPSAPNLIIADPSQKHWEPYTAPTLLPQIDIVITTPSTVAIDAALAERPTAVIGYELELGRYQPLPILQSQQDWVEFLRAAQHSLDREQLIGGVKQFLQKNLISINAEAKIVELIANDIV</sequence>
<dbReference type="Gene3D" id="3.40.50.12580">
    <property type="match status" value="1"/>
</dbReference>
<accession>B8HXH5</accession>
<dbReference type="InterPro" id="IPR043148">
    <property type="entry name" value="TagF_C"/>
</dbReference>
<dbReference type="AlphaFoldDB" id="B8HXH5"/>